<gene>
    <name evidence="1" type="ORF">C3B55_00773</name>
</gene>
<keyword evidence="2" id="KW-1185">Reference proteome</keyword>
<dbReference type="Proteomes" id="UP000288953">
    <property type="component" value="Chromosome"/>
</dbReference>
<dbReference type="EMBL" id="CP026512">
    <property type="protein sequence ID" value="QAX82092.1"/>
    <property type="molecule type" value="Genomic_DNA"/>
</dbReference>
<reference evidence="1 2" key="1">
    <citation type="journal article" date="2018" name="Genome Biol. Evol.">
        <title>Partnering With a Pest: Genomes of Hemlock Woolly Adelgid Symbionts Reveal Atypical Nutritional Provisioning Patterns in Dual-Obligate Bacteria.</title>
        <authorList>
            <person name="Weglarz K.M."/>
            <person name="Havill N.P."/>
            <person name="Burke G.R."/>
            <person name="von Dohlen C.D."/>
        </authorList>
    </citation>
    <scope>NUCLEOTIDE SEQUENCE [LARGE SCALE GENOMIC DNA]</scope>
    <source>
        <strain evidence="1 2">HWA_ENA</strain>
    </source>
</reference>
<accession>A0ABX5R8X0</accession>
<proteinExistence type="predicted"/>
<evidence type="ECO:0000313" key="1">
    <source>
        <dbReference type="EMBL" id="QAX82092.1"/>
    </source>
</evidence>
<evidence type="ECO:0000313" key="2">
    <source>
        <dbReference type="Proteomes" id="UP000288953"/>
    </source>
</evidence>
<organism evidence="1 2">
    <name type="scientific">Candidatus Pseudomonas adelgestsugas</name>
    <dbReference type="NCBI Taxonomy" id="1302376"/>
    <lineage>
        <taxon>Bacteria</taxon>
        <taxon>Pseudomonadati</taxon>
        <taxon>Pseudomonadota</taxon>
        <taxon>Gammaproteobacteria</taxon>
        <taxon>Pseudomonadales</taxon>
        <taxon>Pseudomonadaceae</taxon>
        <taxon>Pseudomonas</taxon>
    </lineage>
</organism>
<sequence length="77" mass="8777">MQCLAKQYYSVIKCDQFTPPLIQGLYLDVLVAIVIFDSARVNFVVCYPVHDMSCYALDSFILAICILPYQDANQYNS</sequence>
<protein>
    <submittedName>
        <fullName evidence="1">Uncharacterized protein</fullName>
    </submittedName>
</protein>
<name>A0ABX5R8X0_9PSED</name>